<dbReference type="Proteomes" id="UP001056978">
    <property type="component" value="Chromosome 10"/>
</dbReference>
<name>A0ACB9Y8W7_PLABR</name>
<evidence type="ECO:0000313" key="2">
    <source>
        <dbReference type="Proteomes" id="UP001056978"/>
    </source>
</evidence>
<dbReference type="EMBL" id="CM043778">
    <property type="protein sequence ID" value="KAI4837712.1"/>
    <property type="molecule type" value="Genomic_DNA"/>
</dbReference>
<accession>A0ACB9Y8W7</accession>
<protein>
    <submittedName>
        <fullName evidence="1">Transmembrane emp24 domain-containing protein</fullName>
    </submittedName>
</protein>
<evidence type="ECO:0000313" key="1">
    <source>
        <dbReference type="EMBL" id="KAI4837712.1"/>
    </source>
</evidence>
<gene>
    <name evidence="1" type="ORF">MKS88_003127</name>
</gene>
<reference evidence="1" key="1">
    <citation type="submission" date="2022-06" db="EMBL/GenBank/DDBJ databases">
        <title>The First Complete Genome of the Simian Malaria Parasite Plasmodium brasilianum.</title>
        <authorList>
            <person name="Bajic M."/>
            <person name="Ravishankar S."/>
        </authorList>
    </citation>
    <scope>NUCLEOTIDE SEQUENCE</scope>
    <source>
        <strain evidence="1">Bolivian I</strain>
    </source>
</reference>
<sequence length="205" mass="23600">MSKRQNRVINNTHSCGIISKCAQVCNPNKRVCPAYFFVKEGVEKCFVESVVKLKCLINFKDREGRVLNSHEASQVSKGKVSFLTKKNGLYYICISCPASNWFKSTSIKWSLSIDVGGSDIDLQNVAKKSELSETLNILLNLKKRFSSMKLEQTYQKQMATNLYEHNQAVHNQMFYFYIIEIVILVAITIYSIMHLKQYFKAQKLM</sequence>
<keyword evidence="2" id="KW-1185">Reference proteome</keyword>
<keyword evidence="1" id="KW-0812">Transmembrane</keyword>
<organism evidence="1 2">
    <name type="scientific">Plasmodium brasilianum</name>
    <dbReference type="NCBI Taxonomy" id="5824"/>
    <lineage>
        <taxon>Eukaryota</taxon>
        <taxon>Sar</taxon>
        <taxon>Alveolata</taxon>
        <taxon>Apicomplexa</taxon>
        <taxon>Aconoidasida</taxon>
        <taxon>Haemosporida</taxon>
        <taxon>Plasmodiidae</taxon>
        <taxon>Plasmodium</taxon>
        <taxon>Plasmodium (Plasmodium)</taxon>
    </lineage>
</organism>
<proteinExistence type="predicted"/>
<keyword evidence="1" id="KW-0472">Membrane</keyword>
<comment type="caution">
    <text evidence="1">The sequence shown here is derived from an EMBL/GenBank/DDBJ whole genome shotgun (WGS) entry which is preliminary data.</text>
</comment>